<proteinExistence type="predicted"/>
<sequence>MTKYTMTSSGKARSRFRIACQPRSVSQRTRKIPNLANAPSGWISGTPFPTSTPAWEFDRSVVSAIAPCIQLILVLYIDSYHWTQRCYMKLSHHPGNAAIR</sequence>
<gene>
    <name evidence="1" type="ORF">BDQ12DRAFT_316036</name>
</gene>
<protein>
    <submittedName>
        <fullName evidence="1">Uncharacterized protein</fullName>
    </submittedName>
</protein>
<evidence type="ECO:0000313" key="1">
    <source>
        <dbReference type="EMBL" id="TFK35419.1"/>
    </source>
</evidence>
<keyword evidence="2" id="KW-1185">Reference proteome</keyword>
<dbReference type="EMBL" id="ML213621">
    <property type="protein sequence ID" value="TFK35419.1"/>
    <property type="molecule type" value="Genomic_DNA"/>
</dbReference>
<organism evidence="1 2">
    <name type="scientific">Crucibulum laeve</name>
    <dbReference type="NCBI Taxonomy" id="68775"/>
    <lineage>
        <taxon>Eukaryota</taxon>
        <taxon>Fungi</taxon>
        <taxon>Dikarya</taxon>
        <taxon>Basidiomycota</taxon>
        <taxon>Agaricomycotina</taxon>
        <taxon>Agaricomycetes</taxon>
        <taxon>Agaricomycetidae</taxon>
        <taxon>Agaricales</taxon>
        <taxon>Agaricineae</taxon>
        <taxon>Nidulariaceae</taxon>
        <taxon>Crucibulum</taxon>
    </lineage>
</organism>
<dbReference type="Proteomes" id="UP000308652">
    <property type="component" value="Unassembled WGS sequence"/>
</dbReference>
<dbReference type="AlphaFoldDB" id="A0A5C3LQI3"/>
<evidence type="ECO:0000313" key="2">
    <source>
        <dbReference type="Proteomes" id="UP000308652"/>
    </source>
</evidence>
<reference evidence="1 2" key="1">
    <citation type="journal article" date="2019" name="Nat. Ecol. Evol.">
        <title>Megaphylogeny resolves global patterns of mushroom evolution.</title>
        <authorList>
            <person name="Varga T."/>
            <person name="Krizsan K."/>
            <person name="Foldi C."/>
            <person name="Dima B."/>
            <person name="Sanchez-Garcia M."/>
            <person name="Sanchez-Ramirez S."/>
            <person name="Szollosi G.J."/>
            <person name="Szarkandi J.G."/>
            <person name="Papp V."/>
            <person name="Albert L."/>
            <person name="Andreopoulos W."/>
            <person name="Angelini C."/>
            <person name="Antonin V."/>
            <person name="Barry K.W."/>
            <person name="Bougher N.L."/>
            <person name="Buchanan P."/>
            <person name="Buyck B."/>
            <person name="Bense V."/>
            <person name="Catcheside P."/>
            <person name="Chovatia M."/>
            <person name="Cooper J."/>
            <person name="Damon W."/>
            <person name="Desjardin D."/>
            <person name="Finy P."/>
            <person name="Geml J."/>
            <person name="Haridas S."/>
            <person name="Hughes K."/>
            <person name="Justo A."/>
            <person name="Karasinski D."/>
            <person name="Kautmanova I."/>
            <person name="Kiss B."/>
            <person name="Kocsube S."/>
            <person name="Kotiranta H."/>
            <person name="LaButti K.M."/>
            <person name="Lechner B.E."/>
            <person name="Liimatainen K."/>
            <person name="Lipzen A."/>
            <person name="Lukacs Z."/>
            <person name="Mihaltcheva S."/>
            <person name="Morgado L.N."/>
            <person name="Niskanen T."/>
            <person name="Noordeloos M.E."/>
            <person name="Ohm R.A."/>
            <person name="Ortiz-Santana B."/>
            <person name="Ovrebo C."/>
            <person name="Racz N."/>
            <person name="Riley R."/>
            <person name="Savchenko A."/>
            <person name="Shiryaev A."/>
            <person name="Soop K."/>
            <person name="Spirin V."/>
            <person name="Szebenyi C."/>
            <person name="Tomsovsky M."/>
            <person name="Tulloss R.E."/>
            <person name="Uehling J."/>
            <person name="Grigoriev I.V."/>
            <person name="Vagvolgyi C."/>
            <person name="Papp T."/>
            <person name="Martin F.M."/>
            <person name="Miettinen O."/>
            <person name="Hibbett D.S."/>
            <person name="Nagy L.G."/>
        </authorList>
    </citation>
    <scope>NUCLEOTIDE SEQUENCE [LARGE SCALE GENOMIC DNA]</scope>
    <source>
        <strain evidence="1 2">CBS 166.37</strain>
    </source>
</reference>
<name>A0A5C3LQI3_9AGAR</name>
<accession>A0A5C3LQI3</accession>